<comment type="caution">
    <text evidence="1">The sequence shown here is derived from an EMBL/GenBank/DDBJ whole genome shotgun (WGS) entry which is preliminary data.</text>
</comment>
<accession>W4QTW5</accession>
<gene>
    <name evidence="1" type="ORF">JCM9157_2720</name>
</gene>
<sequence>MSLLFNITSFEGSLQFLNDYLEIDPKSVIEYVKSDDNDVDVDGFIDIFNISLDKLEHENIEAVALHVTSNNDDCKSIKSTGLLNLQQALTMNTPIKKYLREFQIEFDVSNKLMWFKGNQFDITYNSSWSDDKDERLDSVARKVYFDHQINSFFSIQDVKDYGGRVHEKPEILHNLKELFKADVLEERWKQTCKPYVIKYKAPLDYFAYYSFYLEKYEYEEDYEEKTDLKFWLIKTALYVVWNMVHRRKMPQIFAYMKPEVSIIPNNFLVIIPLNPSD</sequence>
<reference evidence="1 2" key="1">
    <citation type="journal article" date="2014" name="Genome Announc.">
        <title>Draft Genome Sequences of Three Alkaliphilic Bacillus Strains, Bacillus wakoensis JCM 9140T, Bacillus akibai JCM 9157T, and Bacillus hemicellulosilyticus JCM 9152T.</title>
        <authorList>
            <person name="Yuki M."/>
            <person name="Oshima K."/>
            <person name="Suda W."/>
            <person name="Oshida Y."/>
            <person name="Kitamura K."/>
            <person name="Iida T."/>
            <person name="Hattori M."/>
            <person name="Ohkuma M."/>
        </authorList>
    </citation>
    <scope>NUCLEOTIDE SEQUENCE [LARGE SCALE GENOMIC DNA]</scope>
    <source>
        <strain evidence="1 2">JCM 9157</strain>
    </source>
</reference>
<keyword evidence="2" id="KW-1185">Reference proteome</keyword>
<dbReference type="EMBL" id="BAUV01000020">
    <property type="protein sequence ID" value="GAE35605.1"/>
    <property type="molecule type" value="Genomic_DNA"/>
</dbReference>
<proteinExistence type="predicted"/>
<protein>
    <submittedName>
        <fullName evidence="1">Uncharacterized protein</fullName>
    </submittedName>
</protein>
<dbReference type="AlphaFoldDB" id="W4QTW5"/>
<evidence type="ECO:0000313" key="2">
    <source>
        <dbReference type="Proteomes" id="UP000018896"/>
    </source>
</evidence>
<evidence type="ECO:0000313" key="1">
    <source>
        <dbReference type="EMBL" id="GAE35605.1"/>
    </source>
</evidence>
<name>W4QTW5_HALA3</name>
<organism evidence="1 2">
    <name type="scientific">Halalkalibacter akibai (strain ATCC 43226 / DSM 21942 / CIP 109018 / JCM 9157 / 1139)</name>
    <name type="common">Bacillus akibai</name>
    <dbReference type="NCBI Taxonomy" id="1236973"/>
    <lineage>
        <taxon>Bacteria</taxon>
        <taxon>Bacillati</taxon>
        <taxon>Bacillota</taxon>
        <taxon>Bacilli</taxon>
        <taxon>Bacillales</taxon>
        <taxon>Bacillaceae</taxon>
        <taxon>Halalkalibacter</taxon>
    </lineage>
</organism>
<dbReference type="eggNOG" id="ENOG5030CWQ">
    <property type="taxonomic scope" value="Bacteria"/>
</dbReference>
<dbReference type="Proteomes" id="UP000018896">
    <property type="component" value="Unassembled WGS sequence"/>
</dbReference>